<evidence type="ECO:0000256" key="2">
    <source>
        <dbReference type="ARBA" id="ARBA00005064"/>
    </source>
</evidence>
<dbReference type="PROSITE" id="PS50975">
    <property type="entry name" value="ATP_GRASP"/>
    <property type="match status" value="1"/>
</dbReference>
<dbReference type="InterPro" id="IPR013815">
    <property type="entry name" value="ATP_grasp_subdomain_1"/>
</dbReference>
<dbReference type="InterPro" id="IPR011761">
    <property type="entry name" value="ATP-grasp"/>
</dbReference>
<dbReference type="GO" id="GO:0042709">
    <property type="term" value="C:succinate-CoA ligase complex"/>
    <property type="evidence" value="ECO:0007669"/>
    <property type="project" value="TreeGrafter"/>
</dbReference>
<accession>A0A7S0TK93</accession>
<dbReference type="PIRSF" id="PIRSF001554">
    <property type="entry name" value="SucCS_beta"/>
    <property type="match status" value="1"/>
</dbReference>
<dbReference type="UniPathway" id="UPA00223">
    <property type="reaction ID" value="UER00999"/>
</dbReference>
<feature type="domain" description="ATP-grasp" evidence="13">
    <location>
        <begin position="39"/>
        <end position="269"/>
    </location>
</feature>
<evidence type="ECO:0000256" key="7">
    <source>
        <dbReference type="ARBA" id="ARBA00022840"/>
    </source>
</evidence>
<dbReference type="GO" id="GO:0005739">
    <property type="term" value="C:mitochondrion"/>
    <property type="evidence" value="ECO:0007669"/>
    <property type="project" value="TreeGrafter"/>
</dbReference>
<keyword evidence="4 12" id="KW-0436">Ligase</keyword>
<dbReference type="EC" id="6.2.1.-" evidence="12"/>
<evidence type="ECO:0000256" key="1">
    <source>
        <dbReference type="ARBA" id="ARBA00001946"/>
    </source>
</evidence>
<comment type="pathway">
    <text evidence="2">Carbohydrate metabolism; tricarboxylic acid cycle; succinate from succinyl-CoA (ligase route): step 1/1.</text>
</comment>
<dbReference type="Pfam" id="PF08442">
    <property type="entry name" value="ATP-grasp_2"/>
    <property type="match status" value="1"/>
</dbReference>
<dbReference type="InterPro" id="IPR005809">
    <property type="entry name" value="Succ_CoA_ligase-like_bsu"/>
</dbReference>
<evidence type="ECO:0000256" key="3">
    <source>
        <dbReference type="ARBA" id="ARBA00022532"/>
    </source>
</evidence>
<reference evidence="14" key="1">
    <citation type="submission" date="2021-01" db="EMBL/GenBank/DDBJ databases">
        <authorList>
            <person name="Corre E."/>
            <person name="Pelletier E."/>
            <person name="Niang G."/>
            <person name="Scheremetjew M."/>
            <person name="Finn R."/>
            <person name="Kale V."/>
            <person name="Holt S."/>
            <person name="Cochrane G."/>
            <person name="Meng A."/>
            <person name="Brown T."/>
            <person name="Cohen L."/>
        </authorList>
    </citation>
    <scope>NUCLEOTIDE SEQUENCE</scope>
    <source>
        <strain evidence="14">CCMP441</strain>
    </source>
</reference>
<feature type="non-terminal residue" evidence="14">
    <location>
        <position position="1"/>
    </location>
</feature>
<dbReference type="Gene3D" id="3.30.470.20">
    <property type="entry name" value="ATP-grasp fold, B domain"/>
    <property type="match status" value="1"/>
</dbReference>
<evidence type="ECO:0000256" key="9">
    <source>
        <dbReference type="ARBA" id="ARBA00022946"/>
    </source>
</evidence>
<evidence type="ECO:0000256" key="11">
    <source>
        <dbReference type="PROSITE-ProRule" id="PRU00409"/>
    </source>
</evidence>
<dbReference type="InterPro" id="IPR013650">
    <property type="entry name" value="ATP-grasp_succ-CoA_synth-type"/>
</dbReference>
<dbReference type="Pfam" id="PF00549">
    <property type="entry name" value="Ligase_CoA"/>
    <property type="match status" value="1"/>
</dbReference>
<evidence type="ECO:0000256" key="6">
    <source>
        <dbReference type="ARBA" id="ARBA00022741"/>
    </source>
</evidence>
<comment type="similarity">
    <text evidence="12">Belongs to the succinate/malate CoA ligase beta subunit family.</text>
</comment>
<organism evidence="14">
    <name type="scientific">Hemiselmis andersenii</name>
    <name type="common">Cryptophyte alga</name>
    <dbReference type="NCBI Taxonomy" id="464988"/>
    <lineage>
        <taxon>Eukaryota</taxon>
        <taxon>Cryptophyceae</taxon>
        <taxon>Cryptomonadales</taxon>
        <taxon>Hemiselmidaceae</taxon>
        <taxon>Hemiselmis</taxon>
    </lineage>
</organism>
<dbReference type="InterPro" id="IPR016102">
    <property type="entry name" value="Succinyl-CoA_synth-like"/>
</dbReference>
<sequence>VKAMLVRRTSHTARLVASRVPLQAAAAKRNLNLHEYQSAAIMREHGVTTPKGGVAKTAEEAYAAAKALNSDNMVIKAQVLAGGRGLGTFENGFKGGVHVGIKTPEEVKDMASKMLGQKLITKQTGAGGRICNTVQVVETVQSKSEKYFAILMDRSFGGPVVVASAKGGVTIEDIAEEDPSAIIKEPIDIMTGLKPGQAMSIAKKMNFSCDKATESAAGNIEALYNTFTKCDCTMVEVNPFTETPDGSVVAVDAKVNFDDNADFRQKAIHEQRDTSQEDPLDVQAAAHDLNFINLDGNIACLVNGAGLAMATMDIIKLKGGEPANFLDLGGGVTTPAVVAAFKILDSDPKVEGILVNIFGGIVNCATVAQGIIDAAEAVWGGSPKVPLVVRLQGNNVEGAMKIMESSSIKCILGNDLNDAAEKVVAAVSK</sequence>
<dbReference type="GO" id="GO:0006104">
    <property type="term" value="P:succinyl-CoA metabolic process"/>
    <property type="evidence" value="ECO:0007669"/>
    <property type="project" value="TreeGrafter"/>
</dbReference>
<keyword evidence="6 11" id="KW-0547">Nucleotide-binding</keyword>
<dbReference type="InterPro" id="IPR017866">
    <property type="entry name" value="Succ-CoA_synthase_bsu_CS"/>
</dbReference>
<dbReference type="Gene3D" id="3.30.1490.20">
    <property type="entry name" value="ATP-grasp fold, A domain"/>
    <property type="match status" value="1"/>
</dbReference>
<proteinExistence type="inferred from homology"/>
<evidence type="ECO:0000256" key="10">
    <source>
        <dbReference type="ARBA" id="ARBA00063570"/>
    </source>
</evidence>
<dbReference type="GO" id="GO:0046872">
    <property type="term" value="F:metal ion binding"/>
    <property type="evidence" value="ECO:0007669"/>
    <property type="project" value="UniProtKB-KW"/>
</dbReference>
<dbReference type="GO" id="GO:0004775">
    <property type="term" value="F:succinate-CoA ligase (ADP-forming) activity"/>
    <property type="evidence" value="ECO:0007669"/>
    <property type="project" value="TreeGrafter"/>
</dbReference>
<comment type="cofactor">
    <cofactor evidence="1">
        <name>Mg(2+)</name>
        <dbReference type="ChEBI" id="CHEBI:18420"/>
    </cofactor>
</comment>
<dbReference type="SUPFAM" id="SSF52210">
    <property type="entry name" value="Succinyl-CoA synthetase domains"/>
    <property type="match status" value="1"/>
</dbReference>
<dbReference type="HAMAP" id="MF_00558">
    <property type="entry name" value="Succ_CoA_beta"/>
    <property type="match status" value="1"/>
</dbReference>
<protein>
    <recommendedName>
        <fullName evidence="12">Succinate-CoA ligase subunit beta</fullName>
        <ecNumber evidence="12">6.2.1.-</ecNumber>
    </recommendedName>
</protein>
<dbReference type="NCBIfam" id="TIGR01016">
    <property type="entry name" value="sucCoAbeta"/>
    <property type="match status" value="1"/>
</dbReference>
<dbReference type="FunFam" id="3.30.470.20:FF:000002">
    <property type="entry name" value="Succinate--CoA ligase [ADP-forming] subunit beta"/>
    <property type="match status" value="1"/>
</dbReference>
<keyword evidence="8" id="KW-0460">Magnesium</keyword>
<dbReference type="NCBIfam" id="NF001913">
    <property type="entry name" value="PRK00696.1"/>
    <property type="match status" value="1"/>
</dbReference>
<keyword evidence="5" id="KW-0479">Metal-binding</keyword>
<dbReference type="GO" id="GO:0005524">
    <property type="term" value="F:ATP binding"/>
    <property type="evidence" value="ECO:0007669"/>
    <property type="project" value="UniProtKB-UniRule"/>
</dbReference>
<dbReference type="PROSITE" id="PS01217">
    <property type="entry name" value="SUCCINYL_COA_LIG_3"/>
    <property type="match status" value="1"/>
</dbReference>
<evidence type="ECO:0000256" key="8">
    <source>
        <dbReference type="ARBA" id="ARBA00022842"/>
    </source>
</evidence>
<keyword evidence="9" id="KW-0809">Transit peptide</keyword>
<dbReference type="PANTHER" id="PTHR11815">
    <property type="entry name" value="SUCCINYL-COA SYNTHETASE BETA CHAIN"/>
    <property type="match status" value="1"/>
</dbReference>
<dbReference type="SUPFAM" id="SSF56059">
    <property type="entry name" value="Glutathione synthetase ATP-binding domain-like"/>
    <property type="match status" value="1"/>
</dbReference>
<dbReference type="FunFam" id="3.40.50.261:FF:000001">
    <property type="entry name" value="Succinate--CoA ligase [ADP-forming] subunit beta"/>
    <property type="match status" value="1"/>
</dbReference>
<dbReference type="InterPro" id="IPR005811">
    <property type="entry name" value="SUCC_ACL_C"/>
</dbReference>
<dbReference type="GO" id="GO:0006099">
    <property type="term" value="P:tricarboxylic acid cycle"/>
    <property type="evidence" value="ECO:0007669"/>
    <property type="project" value="UniProtKB-UniPathway"/>
</dbReference>
<name>A0A7S0TK93_HEMAN</name>
<comment type="subunit">
    <text evidence="10">Heterodimer of an alpha and a beta subunit. The beta subunit determines specificity for GTP.</text>
</comment>
<dbReference type="EMBL" id="HBFK01001989">
    <property type="protein sequence ID" value="CAD8734670.1"/>
    <property type="molecule type" value="Transcribed_RNA"/>
</dbReference>
<keyword evidence="3" id="KW-0816">Tricarboxylic acid cycle</keyword>
<keyword evidence="7 11" id="KW-0067">ATP-binding</keyword>
<dbReference type="FunFam" id="3.30.1490.20:FF:000004">
    <property type="entry name" value="Succinate--CoA ligase [ADP-forming] subunit beta, mitochondrial"/>
    <property type="match status" value="1"/>
</dbReference>
<evidence type="ECO:0000256" key="4">
    <source>
        <dbReference type="ARBA" id="ARBA00022598"/>
    </source>
</evidence>
<evidence type="ECO:0000256" key="12">
    <source>
        <dbReference type="RuleBase" id="RU361258"/>
    </source>
</evidence>
<dbReference type="PANTHER" id="PTHR11815:SF1">
    <property type="entry name" value="SUCCINATE--COA LIGASE [ADP-FORMING] SUBUNIT BETA, MITOCHONDRIAL"/>
    <property type="match status" value="1"/>
</dbReference>
<dbReference type="AlphaFoldDB" id="A0A7S0TK93"/>
<dbReference type="Gene3D" id="3.40.50.261">
    <property type="entry name" value="Succinyl-CoA synthetase domains"/>
    <property type="match status" value="1"/>
</dbReference>
<gene>
    <name evidence="14" type="ORF">HAND1043_LOCUS1161</name>
</gene>
<evidence type="ECO:0000256" key="5">
    <source>
        <dbReference type="ARBA" id="ARBA00022723"/>
    </source>
</evidence>
<evidence type="ECO:0000259" key="13">
    <source>
        <dbReference type="PROSITE" id="PS50975"/>
    </source>
</evidence>
<evidence type="ECO:0000313" key="14">
    <source>
        <dbReference type="EMBL" id="CAD8734670.1"/>
    </source>
</evidence>